<dbReference type="EMBL" id="PNRF01000038">
    <property type="protein sequence ID" value="PMR73049.1"/>
    <property type="molecule type" value="Genomic_DNA"/>
</dbReference>
<accession>A0A2N7TY08</accession>
<gene>
    <name evidence="1" type="ORF">C1H69_18900</name>
</gene>
<evidence type="ECO:0000313" key="1">
    <source>
        <dbReference type="EMBL" id="PMR73049.1"/>
    </source>
</evidence>
<dbReference type="Proteomes" id="UP000235803">
    <property type="component" value="Unassembled WGS sequence"/>
</dbReference>
<evidence type="ECO:0000313" key="2">
    <source>
        <dbReference type="Proteomes" id="UP000235803"/>
    </source>
</evidence>
<name>A0A2N7TY08_9GAMM</name>
<organism evidence="1 2">
    <name type="scientific">Billgrantia endophytica</name>
    <dbReference type="NCBI Taxonomy" id="2033802"/>
    <lineage>
        <taxon>Bacteria</taxon>
        <taxon>Pseudomonadati</taxon>
        <taxon>Pseudomonadota</taxon>
        <taxon>Gammaproteobacteria</taxon>
        <taxon>Oceanospirillales</taxon>
        <taxon>Halomonadaceae</taxon>
        <taxon>Billgrantia</taxon>
    </lineage>
</organism>
<reference evidence="1 2" key="1">
    <citation type="submission" date="2018-01" db="EMBL/GenBank/DDBJ databases">
        <title>Halomonas endophytica sp. nov., isolated from storage liquid in the stems of Populus euphratica.</title>
        <authorList>
            <person name="Chen C."/>
        </authorList>
    </citation>
    <scope>NUCLEOTIDE SEQUENCE [LARGE SCALE GENOMIC DNA]</scope>
    <source>
        <strain evidence="1 2">MC28</strain>
    </source>
</reference>
<sequence>MPKVLLPFYDDSTLFFARRMYDGLMAKGVQAVIGHHVSSENYVGISERQRLVSLGDIEPALLDTNFFTPSGGMAEFEAVICCKITKEIRALLESDYRLRRNRPCFLAFQPGLEFTPLIGFRNRKQFDAIFLNNELSRKRYLAEMEVGFQQHVSWGHPYMVKPAHLRQDTGGDIYFFTQALSPRTFDARHHIVEVLVAMAEAYPERKVVLKLRHLPNENTEHVHKERYDYISLLPNSLPSNLVYSDCSMVEALESASIAMTCTSTAAMDAISAGLPTMVYLDYVENYLDPMMYPMRKLMGGSGVLSSLTQVLNLDAKHAESTWVEQNFRASDLYDEVLSVISSFKQEGSNQGCLQCQPRYENT</sequence>
<dbReference type="Pfam" id="PF20471">
    <property type="entry name" value="DUF6716"/>
    <property type="match status" value="1"/>
</dbReference>
<dbReference type="InterPro" id="IPR046561">
    <property type="entry name" value="DUF6716"/>
</dbReference>
<dbReference type="SUPFAM" id="SSF53756">
    <property type="entry name" value="UDP-Glycosyltransferase/glycogen phosphorylase"/>
    <property type="match status" value="1"/>
</dbReference>
<dbReference type="OrthoDB" id="8441777at2"/>
<protein>
    <submittedName>
        <fullName evidence="1">Uncharacterized protein</fullName>
    </submittedName>
</protein>
<dbReference type="RefSeq" id="WP_102654946.1">
    <property type="nucleotide sequence ID" value="NZ_PNRF01000038.1"/>
</dbReference>
<keyword evidence="2" id="KW-1185">Reference proteome</keyword>
<proteinExistence type="predicted"/>
<dbReference type="AlphaFoldDB" id="A0A2N7TY08"/>
<comment type="caution">
    <text evidence="1">The sequence shown here is derived from an EMBL/GenBank/DDBJ whole genome shotgun (WGS) entry which is preliminary data.</text>
</comment>